<reference evidence="2 4" key="2">
    <citation type="submission" date="2019-06" db="EMBL/GenBank/DDBJ databases">
        <title>Genome sequence analysis of &gt;100 Bacillus licheniformis strains suggests intrinsic resistance to this species.</title>
        <authorList>
            <person name="Wels M."/>
            <person name="Siezen R.J."/>
            <person name="Johansen E."/>
            <person name="Stuer-Lauridsen B."/>
            <person name="Bjerre K."/>
            <person name="Nielsen B.K.K."/>
        </authorList>
    </citation>
    <scope>NUCLEOTIDE SEQUENCE [LARGE SCALE GENOMIC DNA]</scope>
    <source>
        <strain evidence="2 4">BAC-15381</strain>
    </source>
</reference>
<gene>
    <name evidence="1" type="ORF">B4121_2056</name>
    <name evidence="2" type="ORF">CHCC15381_1308</name>
</gene>
<name>A0A6I7TZ25_9BACI</name>
<proteinExistence type="predicted"/>
<evidence type="ECO:0000313" key="4">
    <source>
        <dbReference type="Proteomes" id="UP000429980"/>
    </source>
</evidence>
<dbReference type="Proteomes" id="UP000429980">
    <property type="component" value="Unassembled WGS sequence"/>
</dbReference>
<organism evidence="1 3">
    <name type="scientific">Bacillus paralicheniformis</name>
    <dbReference type="NCBI Taxonomy" id="1648923"/>
    <lineage>
        <taxon>Bacteria</taxon>
        <taxon>Bacillati</taxon>
        <taxon>Bacillota</taxon>
        <taxon>Bacilli</taxon>
        <taxon>Bacillales</taxon>
        <taxon>Bacillaceae</taxon>
        <taxon>Bacillus</taxon>
    </lineage>
</organism>
<dbReference type="AlphaFoldDB" id="A0A6I7TZ25"/>
<comment type="caution">
    <text evidence="1">The sequence shown here is derived from an EMBL/GenBank/DDBJ whole genome shotgun (WGS) entry which is preliminary data.</text>
</comment>
<evidence type="ECO:0000313" key="1">
    <source>
        <dbReference type="EMBL" id="OLF93686.1"/>
    </source>
</evidence>
<sequence>MSAQAISDFFAVAEPEKIFSREVAAVYLWPARFYGGGTPNGQTRPKEPMIRQIIGSIY</sequence>
<keyword evidence="4" id="KW-1185">Reference proteome</keyword>
<reference evidence="1 3" key="1">
    <citation type="journal article" date="2016" name="Front. Microbiol.">
        <title>High-Level Heat Resistance of Spores of Bacillus amyloliquefaciens and Bacillus licheniformis Results from the Presence of a spoVA Operon in a Tn1546 Transposon.</title>
        <authorList>
            <person name="Berendsen E.M."/>
            <person name="Koning R.A."/>
            <person name="Boekhorst J."/>
            <person name="de Jong A."/>
            <person name="Kuipers O.P."/>
            <person name="Wells-Bennik M.H."/>
        </authorList>
    </citation>
    <scope>NUCLEOTIDE SEQUENCE [LARGE SCALE GENOMIC DNA]</scope>
    <source>
        <strain evidence="1 3">B4121</strain>
    </source>
</reference>
<dbReference type="EMBL" id="NILF01000044">
    <property type="protein sequence ID" value="TWL37072.1"/>
    <property type="molecule type" value="Genomic_DNA"/>
</dbReference>
<protein>
    <submittedName>
        <fullName evidence="1">Uncharacterized protein</fullName>
    </submittedName>
</protein>
<accession>A0A6I7TZ25</accession>
<dbReference type="Proteomes" id="UP000185604">
    <property type="component" value="Unassembled WGS sequence"/>
</dbReference>
<evidence type="ECO:0000313" key="2">
    <source>
        <dbReference type="EMBL" id="TWL37072.1"/>
    </source>
</evidence>
<evidence type="ECO:0000313" key="3">
    <source>
        <dbReference type="Proteomes" id="UP000185604"/>
    </source>
</evidence>
<dbReference type="EMBL" id="LKPO01000013">
    <property type="protein sequence ID" value="OLF93686.1"/>
    <property type="molecule type" value="Genomic_DNA"/>
</dbReference>